<dbReference type="Gene3D" id="2.60.120.10">
    <property type="entry name" value="Jelly Rolls"/>
    <property type="match status" value="1"/>
</dbReference>
<dbReference type="GO" id="GO:0003700">
    <property type="term" value="F:DNA-binding transcription factor activity"/>
    <property type="evidence" value="ECO:0007669"/>
    <property type="project" value="TreeGrafter"/>
</dbReference>
<dbReference type="InterPro" id="IPR014710">
    <property type="entry name" value="RmlC-like_jellyroll"/>
</dbReference>
<evidence type="ECO:0000259" key="1">
    <source>
        <dbReference type="PROSITE" id="PS50042"/>
    </source>
</evidence>
<dbReference type="InterPro" id="IPR000595">
    <property type="entry name" value="cNMP-bd_dom"/>
</dbReference>
<gene>
    <name evidence="2" type="ORF">A3F84_10700</name>
</gene>
<sequence length="159" mass="18082">MDRSRMTKVVERIPIFRGLSPHRLQKVLDICSERHFRAGQTVCRAGDESAEFYVVLSGDLSVRTEAGLELASIGRMGVVGEMGVLTDRPRSARIVATKETTALRIGKDDLDRLMDADREIGLHIYREFAHLLCDRLRRNNAYLEQFYFTVEDLTANPPE</sequence>
<dbReference type="PROSITE" id="PS00889">
    <property type="entry name" value="CNMP_BINDING_2"/>
    <property type="match status" value="1"/>
</dbReference>
<dbReference type="CDD" id="cd00038">
    <property type="entry name" value="CAP_ED"/>
    <property type="match status" value="1"/>
</dbReference>
<dbReference type="PANTHER" id="PTHR24567">
    <property type="entry name" value="CRP FAMILY TRANSCRIPTIONAL REGULATORY PROTEIN"/>
    <property type="match status" value="1"/>
</dbReference>
<dbReference type="Pfam" id="PF00027">
    <property type="entry name" value="cNMP_binding"/>
    <property type="match status" value="1"/>
</dbReference>
<organism evidence="2 3">
    <name type="scientific">Handelsmanbacteria sp. (strain RIFCSPLOWO2_12_FULL_64_10)</name>
    <dbReference type="NCBI Taxonomy" id="1817868"/>
    <lineage>
        <taxon>Bacteria</taxon>
        <taxon>Candidatus Handelsmaniibacteriota</taxon>
    </lineage>
</organism>
<evidence type="ECO:0000313" key="2">
    <source>
        <dbReference type="EMBL" id="OGG56855.1"/>
    </source>
</evidence>
<dbReference type="Proteomes" id="UP000178606">
    <property type="component" value="Unassembled WGS sequence"/>
</dbReference>
<dbReference type="InterPro" id="IPR018490">
    <property type="entry name" value="cNMP-bd_dom_sf"/>
</dbReference>
<name>A0A1F6D656_HANXR</name>
<dbReference type="SUPFAM" id="SSF51206">
    <property type="entry name" value="cAMP-binding domain-like"/>
    <property type="match status" value="1"/>
</dbReference>
<dbReference type="InterPro" id="IPR018488">
    <property type="entry name" value="cNMP-bd_CS"/>
</dbReference>
<dbReference type="InterPro" id="IPR050397">
    <property type="entry name" value="Env_Response_Regulators"/>
</dbReference>
<dbReference type="EMBL" id="MFKF01000023">
    <property type="protein sequence ID" value="OGG56855.1"/>
    <property type="molecule type" value="Genomic_DNA"/>
</dbReference>
<dbReference type="AlphaFoldDB" id="A0A1F6D656"/>
<protein>
    <recommendedName>
        <fullName evidence="1">Cyclic nucleotide-binding domain-containing protein</fullName>
    </recommendedName>
</protein>
<dbReference type="GO" id="GO:0005829">
    <property type="term" value="C:cytosol"/>
    <property type="evidence" value="ECO:0007669"/>
    <property type="project" value="TreeGrafter"/>
</dbReference>
<accession>A0A1F6D656</accession>
<reference evidence="2 3" key="1">
    <citation type="journal article" date="2016" name="Nat. Commun.">
        <title>Thousands of microbial genomes shed light on interconnected biogeochemical processes in an aquifer system.</title>
        <authorList>
            <person name="Anantharaman K."/>
            <person name="Brown C.T."/>
            <person name="Hug L.A."/>
            <person name="Sharon I."/>
            <person name="Castelle C.J."/>
            <person name="Probst A.J."/>
            <person name="Thomas B.C."/>
            <person name="Singh A."/>
            <person name="Wilkins M.J."/>
            <person name="Karaoz U."/>
            <person name="Brodie E.L."/>
            <person name="Williams K.H."/>
            <person name="Hubbard S.S."/>
            <person name="Banfield J.F."/>
        </authorList>
    </citation>
    <scope>NUCLEOTIDE SEQUENCE [LARGE SCALE GENOMIC DNA]</scope>
    <source>
        <strain evidence="3">RIFCSPLOWO2_12_FULL_64_10</strain>
    </source>
</reference>
<feature type="domain" description="Cyclic nucleotide-binding" evidence="1">
    <location>
        <begin position="15"/>
        <end position="131"/>
    </location>
</feature>
<comment type="caution">
    <text evidence="2">The sequence shown here is derived from an EMBL/GenBank/DDBJ whole genome shotgun (WGS) entry which is preliminary data.</text>
</comment>
<proteinExistence type="predicted"/>
<evidence type="ECO:0000313" key="3">
    <source>
        <dbReference type="Proteomes" id="UP000178606"/>
    </source>
</evidence>
<dbReference type="PANTHER" id="PTHR24567:SF74">
    <property type="entry name" value="HTH-TYPE TRANSCRIPTIONAL REGULATOR ARCR"/>
    <property type="match status" value="1"/>
</dbReference>
<dbReference type="PROSITE" id="PS50042">
    <property type="entry name" value="CNMP_BINDING_3"/>
    <property type="match status" value="1"/>
</dbReference>
<dbReference type="SMART" id="SM00100">
    <property type="entry name" value="cNMP"/>
    <property type="match status" value="1"/>
</dbReference>